<evidence type="ECO:0000313" key="3">
    <source>
        <dbReference type="EMBL" id="AYJ86656.1"/>
    </source>
</evidence>
<feature type="chain" id="PRO_5019758565" evidence="2">
    <location>
        <begin position="20"/>
        <end position="142"/>
    </location>
</feature>
<protein>
    <submittedName>
        <fullName evidence="3">DUF3035 domain-containing protein</fullName>
    </submittedName>
</protein>
<accession>A0A494TLF0</accession>
<evidence type="ECO:0000256" key="2">
    <source>
        <dbReference type="SAM" id="SignalP"/>
    </source>
</evidence>
<dbReference type="OrthoDB" id="8478256at2"/>
<keyword evidence="4" id="KW-1185">Reference proteome</keyword>
<dbReference type="RefSeq" id="WP_121153281.1">
    <property type="nucleotide sequence ID" value="NZ_CP032829.1"/>
</dbReference>
<sequence>MRKTIVASVAILAVAATLASCGSSSRGGVFNRARPDEMAVSRAQPLVVPPDFALTTPKPGAARPQEVDASTQALQAMFGGPSARSAAETGAIDQAGGARAQAGIRSEAGDPGTTVVDKGSTTRDIVAAPVGDGQGARATTPN</sequence>
<feature type="region of interest" description="Disordered" evidence="1">
    <location>
        <begin position="101"/>
        <end position="142"/>
    </location>
</feature>
<organism evidence="3 4">
    <name type="scientific">Sphingomonas paeninsulae</name>
    <dbReference type="NCBI Taxonomy" id="2319844"/>
    <lineage>
        <taxon>Bacteria</taxon>
        <taxon>Pseudomonadati</taxon>
        <taxon>Pseudomonadota</taxon>
        <taxon>Alphaproteobacteria</taxon>
        <taxon>Sphingomonadales</taxon>
        <taxon>Sphingomonadaceae</taxon>
        <taxon>Sphingomonas</taxon>
    </lineage>
</organism>
<dbReference type="AlphaFoldDB" id="A0A494TLF0"/>
<dbReference type="InterPro" id="IPR021395">
    <property type="entry name" value="DUF3035"/>
</dbReference>
<keyword evidence="2" id="KW-0732">Signal</keyword>
<gene>
    <name evidence="3" type="ORF">D3Y57_12640</name>
</gene>
<dbReference type="Proteomes" id="UP000276254">
    <property type="component" value="Chromosome"/>
</dbReference>
<dbReference type="EMBL" id="CP032829">
    <property type="protein sequence ID" value="AYJ86656.1"/>
    <property type="molecule type" value="Genomic_DNA"/>
</dbReference>
<evidence type="ECO:0000313" key="4">
    <source>
        <dbReference type="Proteomes" id="UP000276254"/>
    </source>
</evidence>
<name>A0A494TLF0_SPHPE</name>
<dbReference type="Pfam" id="PF11233">
    <property type="entry name" value="DUF3035"/>
    <property type="match status" value="1"/>
</dbReference>
<dbReference type="PROSITE" id="PS51257">
    <property type="entry name" value="PROKAR_LIPOPROTEIN"/>
    <property type="match status" value="1"/>
</dbReference>
<evidence type="ECO:0000256" key="1">
    <source>
        <dbReference type="SAM" id="MobiDB-lite"/>
    </source>
</evidence>
<feature type="signal peptide" evidence="2">
    <location>
        <begin position="1"/>
        <end position="19"/>
    </location>
</feature>
<dbReference type="KEGG" id="spha:D3Y57_12640"/>
<proteinExistence type="predicted"/>
<reference evidence="3 4" key="1">
    <citation type="submission" date="2018-09" db="EMBL/GenBank/DDBJ databases">
        <title>Sphingomonas peninsula sp. nov., isolated from fildes peninsula, Antarctic soil.</title>
        <authorList>
            <person name="Yingchao G."/>
        </authorList>
    </citation>
    <scope>NUCLEOTIDE SEQUENCE [LARGE SCALE GENOMIC DNA]</scope>
    <source>
        <strain evidence="3 4">YZ-8</strain>
    </source>
</reference>